<evidence type="ECO:0000256" key="4">
    <source>
        <dbReference type="ARBA" id="ARBA00023136"/>
    </source>
</evidence>
<evidence type="ECO:0000256" key="2">
    <source>
        <dbReference type="ARBA" id="ARBA00022692"/>
    </source>
</evidence>
<dbReference type="OrthoDB" id="341259at2759"/>
<feature type="transmembrane region" description="Helical" evidence="5">
    <location>
        <begin position="272"/>
        <end position="295"/>
    </location>
</feature>
<gene>
    <name evidence="6" type="ORF">PAC_18883</name>
</gene>
<reference evidence="6 7" key="1">
    <citation type="submission" date="2016-03" db="EMBL/GenBank/DDBJ databases">
        <authorList>
            <person name="Ploux O."/>
        </authorList>
    </citation>
    <scope>NUCLEOTIDE SEQUENCE [LARGE SCALE GENOMIC DNA]</scope>
    <source>
        <strain evidence="6 7">UAMH 11012</strain>
    </source>
</reference>
<dbReference type="EMBL" id="FJOG01000063">
    <property type="protein sequence ID" value="CZR68982.1"/>
    <property type="molecule type" value="Genomic_DNA"/>
</dbReference>
<dbReference type="PANTHER" id="PTHR46494:SF1">
    <property type="entry name" value="CORA FAMILY METAL ION TRANSPORTER (EUROFUNG)"/>
    <property type="match status" value="1"/>
</dbReference>
<name>A0A1L7XVA2_9HELO</name>
<dbReference type="GO" id="GO:0000287">
    <property type="term" value="F:magnesium ion binding"/>
    <property type="evidence" value="ECO:0007669"/>
    <property type="project" value="TreeGrafter"/>
</dbReference>
<evidence type="ECO:0000313" key="7">
    <source>
        <dbReference type="Proteomes" id="UP000184330"/>
    </source>
</evidence>
<comment type="subcellular location">
    <subcellularLocation>
        <location evidence="1">Cell membrane</location>
        <topology evidence="1">Multi-pass membrane protein</topology>
    </subcellularLocation>
</comment>
<dbReference type="GO" id="GO:0015095">
    <property type="term" value="F:magnesium ion transmembrane transporter activity"/>
    <property type="evidence" value="ECO:0007669"/>
    <property type="project" value="TreeGrafter"/>
</dbReference>
<evidence type="ECO:0008006" key="8">
    <source>
        <dbReference type="Google" id="ProtNLM"/>
    </source>
</evidence>
<dbReference type="InterPro" id="IPR045863">
    <property type="entry name" value="CorA_TM1_TM2"/>
</dbReference>
<organism evidence="6 7">
    <name type="scientific">Phialocephala subalpina</name>
    <dbReference type="NCBI Taxonomy" id="576137"/>
    <lineage>
        <taxon>Eukaryota</taxon>
        <taxon>Fungi</taxon>
        <taxon>Dikarya</taxon>
        <taxon>Ascomycota</taxon>
        <taxon>Pezizomycotina</taxon>
        <taxon>Leotiomycetes</taxon>
        <taxon>Helotiales</taxon>
        <taxon>Mollisiaceae</taxon>
        <taxon>Phialocephala</taxon>
        <taxon>Phialocephala fortinii species complex</taxon>
    </lineage>
</organism>
<dbReference type="Pfam" id="PF01544">
    <property type="entry name" value="CorA"/>
    <property type="match status" value="1"/>
</dbReference>
<dbReference type="SUPFAM" id="SSF144083">
    <property type="entry name" value="Magnesium transport protein CorA, transmembrane region"/>
    <property type="match status" value="1"/>
</dbReference>
<dbReference type="InterPro" id="IPR002523">
    <property type="entry name" value="MgTranspt_CorA/ZnTranspt_ZntB"/>
</dbReference>
<evidence type="ECO:0000313" key="6">
    <source>
        <dbReference type="EMBL" id="CZR68982.1"/>
    </source>
</evidence>
<evidence type="ECO:0000256" key="5">
    <source>
        <dbReference type="SAM" id="Phobius"/>
    </source>
</evidence>
<accession>A0A1L7XVA2</accession>
<sequence>MDMFTLCRFLLEAEPWRLPDLVLQLATENTEGLDKDSKISSEFSSVPYLRNALQSFLEKTRDEKPNVEISGRNKYSVDKERKLLRAPRNRDQVVSHSDLSYRRVSKDIKNVTKSNQMSQIIIRECTSAFFDPSRYVPEDFQFFEMFENSIGKVTDGETACYDRFIKALAAPDKHDPADITEESNLLREIKDISDELRILDTIFTDQIQALSDMKRSEIMFSFSPGSELISNLTRQQGRLNDLMDLRQKYANLSEAKSARKQAEDTGKQGNTIMVFTIVTILFLPASFMASFFALPVDKFPRVQTSELELSYVVKWMLTFTVPMAVFFISLAFYINEILAFFSRILGLDRQKDQEGSNPPPIIGTVGMGNVVPGNAVTLLSTTMPPQTQQTTSFQPKAPKFWMRRRQNNRGSLV</sequence>
<evidence type="ECO:0000256" key="3">
    <source>
        <dbReference type="ARBA" id="ARBA00022989"/>
    </source>
</evidence>
<feature type="transmembrane region" description="Helical" evidence="5">
    <location>
        <begin position="315"/>
        <end position="341"/>
    </location>
</feature>
<dbReference type="GO" id="GO:0050897">
    <property type="term" value="F:cobalt ion binding"/>
    <property type="evidence" value="ECO:0007669"/>
    <property type="project" value="TreeGrafter"/>
</dbReference>
<keyword evidence="4 5" id="KW-0472">Membrane</keyword>
<dbReference type="AlphaFoldDB" id="A0A1L7XVA2"/>
<evidence type="ECO:0000256" key="1">
    <source>
        <dbReference type="ARBA" id="ARBA00004651"/>
    </source>
</evidence>
<dbReference type="Proteomes" id="UP000184330">
    <property type="component" value="Unassembled WGS sequence"/>
</dbReference>
<dbReference type="GO" id="GO:0015087">
    <property type="term" value="F:cobalt ion transmembrane transporter activity"/>
    <property type="evidence" value="ECO:0007669"/>
    <property type="project" value="TreeGrafter"/>
</dbReference>
<protein>
    <recommendedName>
        <fullName evidence="8">Ankyrin repeat protein</fullName>
    </recommendedName>
</protein>
<keyword evidence="3 5" id="KW-1133">Transmembrane helix</keyword>
<dbReference type="GO" id="GO:0005886">
    <property type="term" value="C:plasma membrane"/>
    <property type="evidence" value="ECO:0007669"/>
    <property type="project" value="UniProtKB-SubCell"/>
</dbReference>
<keyword evidence="7" id="KW-1185">Reference proteome</keyword>
<keyword evidence="2 5" id="KW-0812">Transmembrane</keyword>
<proteinExistence type="predicted"/>
<dbReference type="Gene3D" id="1.20.58.340">
    <property type="entry name" value="Magnesium transport protein CorA, transmembrane region"/>
    <property type="match status" value="1"/>
</dbReference>
<dbReference type="PANTHER" id="PTHR46494">
    <property type="entry name" value="CORA FAMILY METAL ION TRANSPORTER (EUROFUNG)"/>
    <property type="match status" value="1"/>
</dbReference>